<dbReference type="GeneID" id="25140510"/>
<protein>
    <submittedName>
        <fullName evidence="1">Uncharacterized protein</fullName>
    </submittedName>
</protein>
<organism evidence="1 2">
    <name type="scientific">Halorubrum lacusprofundi (strain ATCC 49239 / DSM 5036 / JCM 8891 / ACAM 34)</name>
    <dbReference type="NCBI Taxonomy" id="416348"/>
    <lineage>
        <taxon>Archaea</taxon>
        <taxon>Methanobacteriati</taxon>
        <taxon>Methanobacteriota</taxon>
        <taxon>Stenosarchaea group</taxon>
        <taxon>Halobacteria</taxon>
        <taxon>Halobacteriales</taxon>
        <taxon>Haloferacaceae</taxon>
        <taxon>Halorubrum</taxon>
    </lineage>
</organism>
<keyword evidence="2" id="KW-1185">Reference proteome</keyword>
<dbReference type="KEGG" id="hla:Hlac_2795"/>
<evidence type="ECO:0000313" key="2">
    <source>
        <dbReference type="Proteomes" id="UP000000740"/>
    </source>
</evidence>
<proteinExistence type="predicted"/>
<name>B9LVX4_HALLT</name>
<dbReference type="eggNOG" id="arCOG10631">
    <property type="taxonomic scope" value="Archaea"/>
</dbReference>
<sequence length="62" mass="6923">MTDDEPIDPSELDAQTLKQIKRVVESYPVVSENPSQIDEFRAGKHAAYTTVAATLSEWIDKS</sequence>
<accession>B9LVX4</accession>
<dbReference type="GeneID" id="7399202"/>
<dbReference type="Proteomes" id="UP000000740">
    <property type="component" value="Chromosome 2"/>
</dbReference>
<dbReference type="AlphaFoldDB" id="B9LVX4"/>
<evidence type="ECO:0000313" key="1">
    <source>
        <dbReference type="EMBL" id="ACM58364.1"/>
    </source>
</evidence>
<dbReference type="HOGENOM" id="CLU_2893116_0_0_2"/>
<dbReference type="RefSeq" id="WP_009486602.1">
    <property type="nucleotide sequence ID" value="NC_012028.1"/>
</dbReference>
<gene>
    <name evidence="1" type="ordered locus">Hlac_2795</name>
</gene>
<dbReference type="EMBL" id="CP001366">
    <property type="protein sequence ID" value="ACM58364.1"/>
    <property type="molecule type" value="Genomic_DNA"/>
</dbReference>
<reference evidence="1 2" key="1">
    <citation type="journal article" date="2016" name="Stand. Genomic Sci.">
        <title>Complete genome sequence of the Antarctic Halorubrum lacusprofundi type strain ACAM 34.</title>
        <authorList>
            <person name="Anderson I.J."/>
            <person name="DasSarma P."/>
            <person name="Lucas S."/>
            <person name="Copeland A."/>
            <person name="Lapidus A."/>
            <person name="Del Rio T.G."/>
            <person name="Tice H."/>
            <person name="Dalin E."/>
            <person name="Bruce D.C."/>
            <person name="Goodwin L."/>
            <person name="Pitluck S."/>
            <person name="Sims D."/>
            <person name="Brettin T.S."/>
            <person name="Detter J.C."/>
            <person name="Han C.S."/>
            <person name="Larimer F."/>
            <person name="Hauser L."/>
            <person name="Land M."/>
            <person name="Ivanova N."/>
            <person name="Richardson P."/>
            <person name="Cavicchioli R."/>
            <person name="DasSarma S."/>
            <person name="Woese C.R."/>
            <person name="Kyrpides N.C."/>
        </authorList>
    </citation>
    <scope>NUCLEOTIDE SEQUENCE [LARGE SCALE GENOMIC DNA]</scope>
    <source>
        <strain evidence="2">ATCC 49239 / DSM 5036 / JCM 8891 / ACAM 34</strain>
    </source>
</reference>